<proteinExistence type="predicted"/>
<feature type="transmembrane region" description="Helical" evidence="1">
    <location>
        <begin position="67"/>
        <end position="83"/>
    </location>
</feature>
<feature type="transmembrane region" description="Helical" evidence="1">
    <location>
        <begin position="35"/>
        <end position="55"/>
    </location>
</feature>
<keyword evidence="1" id="KW-0472">Membrane</keyword>
<sequence>MQIFSVLLSLFFIIAGVIGLIRPKVFIFRNKFFARWQILILSILGFFIGAGITAIPNEKPEQQQSSLILLAIFIVCFILVGLKRKSIPEEEKQAETDTIVEKTISQTKMTDKEKNKVFFQINNILRKWWKSIKDAIKEEQKKQELRNQLLQLLKQFRQASYMDEKLRNDLKKFHYQGLTLLSDRERIKYAEEACKSLVKSTDYFIVNSSTISRLKNAFDAVKLKRSESTECYRVLDDLSRNYNLRNKDLKSVYSVASFFKNPGEVVYLEVTAQWIGKDISYVLRGNTTSGFIGMGLGSESKIGVGVGSGYTNGRLEKETQTTKAWGDLVITNQRVVFSSIERSFSIPYAELIDYFCLGEQVKLSTTKSAESIELEVSTADAYAVEIVLNRLGS</sequence>
<organism evidence="2 3">
    <name type="scientific">Gallibacterium anatis</name>
    <dbReference type="NCBI Taxonomy" id="750"/>
    <lineage>
        <taxon>Bacteria</taxon>
        <taxon>Pseudomonadati</taxon>
        <taxon>Pseudomonadota</taxon>
        <taxon>Gammaproteobacteria</taxon>
        <taxon>Pasteurellales</taxon>
        <taxon>Pasteurellaceae</taxon>
        <taxon>Gallibacterium</taxon>
    </lineage>
</organism>
<evidence type="ECO:0000313" key="2">
    <source>
        <dbReference type="EMBL" id="KGQ31661.1"/>
    </source>
</evidence>
<gene>
    <name evidence="2" type="ORF">JP32_06390</name>
</gene>
<evidence type="ECO:0000313" key="3">
    <source>
        <dbReference type="Proteomes" id="UP000030526"/>
    </source>
</evidence>
<protein>
    <submittedName>
        <fullName evidence="2">Uncharacterized protein</fullName>
    </submittedName>
</protein>
<comment type="caution">
    <text evidence="2">The sequence shown here is derived from an EMBL/GenBank/DDBJ whole genome shotgun (WGS) entry which is preliminary data.</text>
</comment>
<name>A0A0A2XH64_9PAST</name>
<accession>A0A0A2XH64</accession>
<dbReference type="RefSeq" id="WP_039084078.1">
    <property type="nucleotide sequence ID" value="NZ_JPXS01000031.1"/>
</dbReference>
<dbReference type="EMBL" id="JPXS01000031">
    <property type="protein sequence ID" value="KGQ31661.1"/>
    <property type="molecule type" value="Genomic_DNA"/>
</dbReference>
<keyword evidence="1" id="KW-0812">Transmembrane</keyword>
<dbReference type="AlphaFoldDB" id="A0A0A2XH64"/>
<dbReference type="Proteomes" id="UP000030526">
    <property type="component" value="Unassembled WGS sequence"/>
</dbReference>
<reference evidence="2 3" key="1">
    <citation type="submission" date="2014-08" db="EMBL/GenBank/DDBJ databases">
        <title>Chaperone-usher fimbriae in a diverse selection of Gallibacterium genomes.</title>
        <authorList>
            <person name="Kudirkiene E."/>
            <person name="Bager R.J."/>
            <person name="Johnson T.J."/>
            <person name="Bojesen A.M."/>
        </authorList>
    </citation>
    <scope>NUCLEOTIDE SEQUENCE [LARGE SCALE GENOMIC DNA]</scope>
    <source>
        <strain evidence="2 3">20558/3kl.</strain>
    </source>
</reference>
<evidence type="ECO:0000256" key="1">
    <source>
        <dbReference type="SAM" id="Phobius"/>
    </source>
</evidence>
<keyword evidence="1" id="KW-1133">Transmembrane helix</keyword>